<organism evidence="3 4">
    <name type="scientific">Shewanella yunxiaonensis</name>
    <dbReference type="NCBI Taxonomy" id="2829809"/>
    <lineage>
        <taxon>Bacteria</taxon>
        <taxon>Pseudomonadati</taxon>
        <taxon>Pseudomonadota</taxon>
        <taxon>Gammaproteobacteria</taxon>
        <taxon>Alteromonadales</taxon>
        <taxon>Shewanellaceae</taxon>
        <taxon>Shewanella</taxon>
    </lineage>
</organism>
<sequence length="106" mass="11943">MTCFLALFSDKKAESLTTELLQAHVNHLQSLSNRGVLRCCGPFANNQGAMQLLECSDRQTAEQLIKADPFIAAGYYKQFQLQEVIEANAANEWLLQDPQTRQNLIQ</sequence>
<gene>
    <name evidence="3" type="ORF">KDN34_03900</name>
</gene>
<evidence type="ECO:0000256" key="1">
    <source>
        <dbReference type="ARBA" id="ARBA00007689"/>
    </source>
</evidence>
<dbReference type="InterPro" id="IPR005545">
    <property type="entry name" value="YCII"/>
</dbReference>
<reference evidence="3 4" key="1">
    <citation type="submission" date="2021-04" db="EMBL/GenBank/DDBJ databases">
        <title>Novel species identification of genus Shewanella.</title>
        <authorList>
            <person name="Liu G."/>
        </authorList>
    </citation>
    <scope>NUCLEOTIDE SEQUENCE [LARGE SCALE GENOMIC DNA]</scope>
    <source>
        <strain evidence="3 4">FJAT-54481</strain>
    </source>
</reference>
<dbReference type="SUPFAM" id="SSF54909">
    <property type="entry name" value="Dimeric alpha+beta barrel"/>
    <property type="match status" value="1"/>
</dbReference>
<dbReference type="Proteomes" id="UP000679575">
    <property type="component" value="Chromosome"/>
</dbReference>
<dbReference type="PANTHER" id="PTHR37828">
    <property type="entry name" value="GSR2449 PROTEIN"/>
    <property type="match status" value="1"/>
</dbReference>
<feature type="domain" description="YCII-related" evidence="2">
    <location>
        <begin position="9"/>
        <end position="81"/>
    </location>
</feature>
<dbReference type="RefSeq" id="WP_212595619.1">
    <property type="nucleotide sequence ID" value="NZ_CP073587.1"/>
</dbReference>
<dbReference type="Gene3D" id="3.30.70.1060">
    <property type="entry name" value="Dimeric alpha+beta barrel"/>
    <property type="match status" value="1"/>
</dbReference>
<dbReference type="PANTHER" id="PTHR37828:SF1">
    <property type="entry name" value="YCII-RELATED DOMAIN-CONTAINING PROTEIN"/>
    <property type="match status" value="1"/>
</dbReference>
<keyword evidence="4" id="KW-1185">Reference proteome</keyword>
<comment type="similarity">
    <text evidence="1">Belongs to the YciI family.</text>
</comment>
<dbReference type="InterPro" id="IPR011008">
    <property type="entry name" value="Dimeric_a/b-barrel"/>
</dbReference>
<evidence type="ECO:0000259" key="2">
    <source>
        <dbReference type="Pfam" id="PF03795"/>
    </source>
</evidence>
<evidence type="ECO:0000313" key="4">
    <source>
        <dbReference type="Proteomes" id="UP000679575"/>
    </source>
</evidence>
<evidence type="ECO:0000313" key="3">
    <source>
        <dbReference type="EMBL" id="QUN06606.1"/>
    </source>
</evidence>
<protein>
    <recommendedName>
        <fullName evidence="2">YCII-related domain-containing protein</fullName>
    </recommendedName>
</protein>
<name>A0ABX7YWR2_9GAMM</name>
<proteinExistence type="inferred from homology"/>
<accession>A0ABX7YWR2</accession>
<dbReference type="EMBL" id="CP073587">
    <property type="protein sequence ID" value="QUN06606.1"/>
    <property type="molecule type" value="Genomic_DNA"/>
</dbReference>
<dbReference type="Pfam" id="PF03795">
    <property type="entry name" value="YCII"/>
    <property type="match status" value="1"/>
</dbReference>